<dbReference type="EMBL" id="CP017641">
    <property type="protein sequence ID" value="APZ93721.1"/>
    <property type="molecule type" value="Genomic_DNA"/>
</dbReference>
<feature type="domain" description="Glycosyltransferase RgtA/B/C/D-like" evidence="9">
    <location>
        <begin position="104"/>
        <end position="243"/>
    </location>
</feature>
<keyword evidence="5 8" id="KW-0812">Transmembrane</keyword>
<evidence type="ECO:0000256" key="5">
    <source>
        <dbReference type="ARBA" id="ARBA00022692"/>
    </source>
</evidence>
<feature type="transmembrane region" description="Helical" evidence="8">
    <location>
        <begin position="129"/>
        <end position="148"/>
    </location>
</feature>
<evidence type="ECO:0000256" key="3">
    <source>
        <dbReference type="ARBA" id="ARBA00022676"/>
    </source>
</evidence>
<protein>
    <submittedName>
        <fullName evidence="10">Putative membrane protein</fullName>
    </submittedName>
</protein>
<evidence type="ECO:0000256" key="1">
    <source>
        <dbReference type="ARBA" id="ARBA00004651"/>
    </source>
</evidence>
<dbReference type="PANTHER" id="PTHR33908">
    <property type="entry name" value="MANNOSYLTRANSFERASE YKCB-RELATED"/>
    <property type="match status" value="1"/>
</dbReference>
<evidence type="ECO:0000259" key="9">
    <source>
        <dbReference type="Pfam" id="PF13231"/>
    </source>
</evidence>
<keyword evidence="3" id="KW-0328">Glycosyltransferase</keyword>
<dbReference type="PANTHER" id="PTHR33908:SF11">
    <property type="entry name" value="MEMBRANE PROTEIN"/>
    <property type="match status" value="1"/>
</dbReference>
<reference evidence="10 11" key="1">
    <citation type="journal article" date="2016" name="Front. Microbiol.">
        <title>Fuerstia marisgermanicae gen. nov., sp. nov., an Unusual Member of the Phylum Planctomycetes from the German Wadden Sea.</title>
        <authorList>
            <person name="Kohn T."/>
            <person name="Heuer A."/>
            <person name="Jogler M."/>
            <person name="Vollmers J."/>
            <person name="Boedeker C."/>
            <person name="Bunk B."/>
            <person name="Rast P."/>
            <person name="Borchert D."/>
            <person name="Glockner I."/>
            <person name="Freese H.M."/>
            <person name="Klenk H.P."/>
            <person name="Overmann J."/>
            <person name="Kaster A.K."/>
            <person name="Rohde M."/>
            <person name="Wiegand S."/>
            <person name="Jogler C."/>
        </authorList>
    </citation>
    <scope>NUCLEOTIDE SEQUENCE [LARGE SCALE GENOMIC DNA]</scope>
    <source>
        <strain evidence="10 11">NH11</strain>
    </source>
</reference>
<feature type="transmembrane region" description="Helical" evidence="8">
    <location>
        <begin position="314"/>
        <end position="332"/>
    </location>
</feature>
<name>A0A1P8WI36_9PLAN</name>
<proteinExistence type="predicted"/>
<evidence type="ECO:0000256" key="2">
    <source>
        <dbReference type="ARBA" id="ARBA00022475"/>
    </source>
</evidence>
<keyword evidence="7 8" id="KW-0472">Membrane</keyword>
<feature type="transmembrane region" description="Helical" evidence="8">
    <location>
        <begin position="281"/>
        <end position="302"/>
    </location>
</feature>
<evidence type="ECO:0000256" key="7">
    <source>
        <dbReference type="ARBA" id="ARBA00023136"/>
    </source>
</evidence>
<dbReference type="GO" id="GO:0016763">
    <property type="term" value="F:pentosyltransferase activity"/>
    <property type="evidence" value="ECO:0007669"/>
    <property type="project" value="TreeGrafter"/>
</dbReference>
<comment type="subcellular location">
    <subcellularLocation>
        <location evidence="1">Cell membrane</location>
        <topology evidence="1">Multi-pass membrane protein</topology>
    </subcellularLocation>
</comment>
<keyword evidence="11" id="KW-1185">Reference proteome</keyword>
<dbReference type="InterPro" id="IPR038731">
    <property type="entry name" value="RgtA/B/C-like"/>
</dbReference>
<dbReference type="STRING" id="1891926.Fuma_03339"/>
<keyword evidence="6 8" id="KW-1133">Transmembrane helix</keyword>
<evidence type="ECO:0000256" key="8">
    <source>
        <dbReference type="SAM" id="Phobius"/>
    </source>
</evidence>
<keyword evidence="2" id="KW-1003">Cell membrane</keyword>
<dbReference type="GO" id="GO:0005886">
    <property type="term" value="C:plasma membrane"/>
    <property type="evidence" value="ECO:0007669"/>
    <property type="project" value="UniProtKB-SubCell"/>
</dbReference>
<dbReference type="AlphaFoldDB" id="A0A1P8WI36"/>
<keyword evidence="4" id="KW-0808">Transferase</keyword>
<dbReference type="Pfam" id="PF13231">
    <property type="entry name" value="PMT_2"/>
    <property type="match status" value="1"/>
</dbReference>
<evidence type="ECO:0000256" key="6">
    <source>
        <dbReference type="ARBA" id="ARBA00022989"/>
    </source>
</evidence>
<dbReference type="GO" id="GO:0009103">
    <property type="term" value="P:lipopolysaccharide biosynthetic process"/>
    <property type="evidence" value="ECO:0007669"/>
    <property type="project" value="UniProtKB-ARBA"/>
</dbReference>
<feature type="transmembrane region" description="Helical" evidence="8">
    <location>
        <begin position="377"/>
        <end position="395"/>
    </location>
</feature>
<feature type="transmembrane region" description="Helical" evidence="8">
    <location>
        <begin position="338"/>
        <end position="357"/>
    </location>
</feature>
<evidence type="ECO:0000313" key="10">
    <source>
        <dbReference type="EMBL" id="APZ93721.1"/>
    </source>
</evidence>
<feature type="transmembrane region" description="Helical" evidence="8">
    <location>
        <begin position="187"/>
        <end position="214"/>
    </location>
</feature>
<feature type="transmembrane region" description="Helical" evidence="8">
    <location>
        <begin position="155"/>
        <end position="175"/>
    </location>
</feature>
<dbReference type="KEGG" id="fmr:Fuma_03339"/>
<dbReference type="Proteomes" id="UP000187735">
    <property type="component" value="Chromosome"/>
</dbReference>
<sequence length="544" mass="59750">MLLAVAAFLLATTRINHGLIDSPLPPGAALTLDESFYIGQGVFLFESLLDWGPALFTPTGVEAVFGHPDYFPDHPPLGKLVLGAAHQSFSGVISGAEESVLNVAAARLGSCFAFGLTVLVLAEFTRRQFGLTTAVLAVVALMIMPRVVGHSRIASLETVTTLAWLAAFIPLWTWWTKADAPTNRQAIISGILWGLLLLTKVQGILMPPLVIGWALWRYKEKAIRPLAVWGIVGAVVFFVGWPWLWLDPVANTMSYFVKTAQRPTLYVWYFGQRFADKSVPWHFPFVMTLATLPVVVTVLFGARLVQRKFTATESLMSLSAAWPLIVFAIPGTPVYDGARLFLVIMPAIAVLSARGLVPVTNDGAATGETEKLPQPRWVRHAGVVAFMVFMLFSFSKTLQPFCLNSYSELVGGERGAQRLGLEAGYWADGLNGEFWAQVPEDSTIYVAPVSHQFQLGDIQHLVPIVAQRNIKLLPFEYDPQAQRGLTLLIHRLADLRPALRNVPDGATVVAEVKYGDVVLARLIDTSQATWLSVPDWPKRPAMIK</sequence>
<gene>
    <name evidence="10" type="ORF">Fuma_03339</name>
</gene>
<evidence type="ECO:0000256" key="4">
    <source>
        <dbReference type="ARBA" id="ARBA00022679"/>
    </source>
</evidence>
<organism evidence="10 11">
    <name type="scientific">Fuerstiella marisgermanici</name>
    <dbReference type="NCBI Taxonomy" id="1891926"/>
    <lineage>
        <taxon>Bacteria</taxon>
        <taxon>Pseudomonadati</taxon>
        <taxon>Planctomycetota</taxon>
        <taxon>Planctomycetia</taxon>
        <taxon>Planctomycetales</taxon>
        <taxon>Planctomycetaceae</taxon>
        <taxon>Fuerstiella</taxon>
    </lineage>
</organism>
<dbReference type="InterPro" id="IPR050297">
    <property type="entry name" value="LipidA_mod_glycosyltrf_83"/>
</dbReference>
<accession>A0A1P8WI36</accession>
<feature type="transmembrane region" description="Helical" evidence="8">
    <location>
        <begin position="226"/>
        <end position="246"/>
    </location>
</feature>
<evidence type="ECO:0000313" key="11">
    <source>
        <dbReference type="Proteomes" id="UP000187735"/>
    </source>
</evidence>